<feature type="compositionally biased region" description="Low complexity" evidence="1">
    <location>
        <begin position="46"/>
        <end position="85"/>
    </location>
</feature>
<sequence>MPDLETRFADPHTCPLCTATVPEPITMPTSHHSSSSGNSGSGGGLFSHSVFRRLSTTKSPTLLTSSSSSGERSPPGAPAAPQVVVAPGAGGGPIHGGGSRTCSQMVIAFRYLLPRLLLMPVYQILYLADLLNVSVFVLDSLIELNLHLICC</sequence>
<dbReference type="STRING" id="6205.A0A0R3WV47"/>
<evidence type="ECO:0000313" key="3">
    <source>
        <dbReference type="Proteomes" id="UP000274429"/>
    </source>
</evidence>
<reference evidence="2 3" key="2">
    <citation type="submission" date="2018-11" db="EMBL/GenBank/DDBJ databases">
        <authorList>
            <consortium name="Pathogen Informatics"/>
        </authorList>
    </citation>
    <scope>NUCLEOTIDE SEQUENCE [LARGE SCALE GENOMIC DNA]</scope>
</reference>
<dbReference type="AlphaFoldDB" id="A0A0R3WV47"/>
<feature type="region of interest" description="Disordered" evidence="1">
    <location>
        <begin position="25"/>
        <end position="85"/>
    </location>
</feature>
<dbReference type="WBParaSite" id="TTAC_0000463701-mRNA-1">
    <property type="protein sequence ID" value="TTAC_0000463701-mRNA-1"/>
    <property type="gene ID" value="TTAC_0000463701"/>
</dbReference>
<proteinExistence type="predicted"/>
<name>A0A0R3WV47_HYDTA</name>
<evidence type="ECO:0000313" key="2">
    <source>
        <dbReference type="EMBL" id="VDM25306.1"/>
    </source>
</evidence>
<dbReference type="Proteomes" id="UP000274429">
    <property type="component" value="Unassembled WGS sequence"/>
</dbReference>
<dbReference type="EMBL" id="UYWX01004911">
    <property type="protein sequence ID" value="VDM25306.1"/>
    <property type="molecule type" value="Genomic_DNA"/>
</dbReference>
<evidence type="ECO:0000313" key="4">
    <source>
        <dbReference type="WBParaSite" id="TTAC_0000463701-mRNA-1"/>
    </source>
</evidence>
<accession>A0A0R3WV47</accession>
<reference evidence="4" key="1">
    <citation type="submission" date="2017-02" db="UniProtKB">
        <authorList>
            <consortium name="WormBaseParasite"/>
        </authorList>
    </citation>
    <scope>IDENTIFICATION</scope>
</reference>
<organism evidence="4">
    <name type="scientific">Hydatigena taeniaeformis</name>
    <name type="common">Feline tapeworm</name>
    <name type="synonym">Taenia taeniaeformis</name>
    <dbReference type="NCBI Taxonomy" id="6205"/>
    <lineage>
        <taxon>Eukaryota</taxon>
        <taxon>Metazoa</taxon>
        <taxon>Spiralia</taxon>
        <taxon>Lophotrochozoa</taxon>
        <taxon>Platyhelminthes</taxon>
        <taxon>Cestoda</taxon>
        <taxon>Eucestoda</taxon>
        <taxon>Cyclophyllidea</taxon>
        <taxon>Taeniidae</taxon>
        <taxon>Hydatigera</taxon>
    </lineage>
</organism>
<protein>
    <submittedName>
        <fullName evidence="4">E3 ubiquitin-protein ligase RNF139</fullName>
    </submittedName>
</protein>
<evidence type="ECO:0000256" key="1">
    <source>
        <dbReference type="SAM" id="MobiDB-lite"/>
    </source>
</evidence>
<keyword evidence="3" id="KW-1185">Reference proteome</keyword>
<gene>
    <name evidence="2" type="ORF">TTAC_LOCUS4622</name>
</gene>